<dbReference type="PANTHER" id="PTHR43185">
    <property type="entry name" value="FERROUS IRON TRANSPORT PROTEIN B"/>
    <property type="match status" value="1"/>
</dbReference>
<dbReference type="InterPro" id="IPR027417">
    <property type="entry name" value="P-loop_NTPase"/>
</dbReference>
<keyword evidence="5" id="KW-1185">Reference proteome</keyword>
<feature type="transmembrane region" description="Helical" evidence="1">
    <location>
        <begin position="500"/>
        <end position="523"/>
    </location>
</feature>
<evidence type="ECO:0000259" key="3">
    <source>
        <dbReference type="Pfam" id="PF07670"/>
    </source>
</evidence>
<feature type="transmembrane region" description="Helical" evidence="1">
    <location>
        <begin position="453"/>
        <end position="479"/>
    </location>
</feature>
<evidence type="ECO:0000259" key="2">
    <source>
        <dbReference type="Pfam" id="PF01926"/>
    </source>
</evidence>
<dbReference type="RefSeq" id="WP_379560109.1">
    <property type="nucleotide sequence ID" value="NZ_JBHUMX010000003.1"/>
</dbReference>
<feature type="domain" description="Nucleoside transporter/FeoB GTPase Gate" evidence="3">
    <location>
        <begin position="270"/>
        <end position="364"/>
    </location>
</feature>
<dbReference type="Gene3D" id="3.40.50.300">
    <property type="entry name" value="P-loop containing nucleotide triphosphate hydrolases"/>
    <property type="match status" value="1"/>
</dbReference>
<dbReference type="PANTHER" id="PTHR43185:SF1">
    <property type="entry name" value="FE(2+) TRANSPORTER FEOB"/>
    <property type="match status" value="1"/>
</dbReference>
<dbReference type="EMBL" id="JBHUMX010000003">
    <property type="protein sequence ID" value="MFD2627469.1"/>
    <property type="molecule type" value="Genomic_DNA"/>
</dbReference>
<dbReference type="InterPro" id="IPR050860">
    <property type="entry name" value="FeoB_GTPase"/>
</dbReference>
<dbReference type="Pfam" id="PF01926">
    <property type="entry name" value="MMR_HSR1"/>
    <property type="match status" value="1"/>
</dbReference>
<proteinExistence type="predicted"/>
<dbReference type="Pfam" id="PF07670">
    <property type="entry name" value="Gate"/>
    <property type="match status" value="1"/>
</dbReference>
<dbReference type="SUPFAM" id="SSF52540">
    <property type="entry name" value="P-loop containing nucleoside triphosphate hydrolases"/>
    <property type="match status" value="1"/>
</dbReference>
<keyword evidence="1" id="KW-0472">Membrane</keyword>
<evidence type="ECO:0000313" key="5">
    <source>
        <dbReference type="Proteomes" id="UP001597451"/>
    </source>
</evidence>
<reference evidence="5" key="1">
    <citation type="journal article" date="2019" name="Int. J. Syst. Evol. Microbiol.">
        <title>The Global Catalogue of Microorganisms (GCM) 10K type strain sequencing project: providing services to taxonomists for standard genome sequencing and annotation.</title>
        <authorList>
            <consortium name="The Broad Institute Genomics Platform"/>
            <consortium name="The Broad Institute Genome Sequencing Center for Infectious Disease"/>
            <person name="Wu L."/>
            <person name="Ma J."/>
        </authorList>
    </citation>
    <scope>NUCLEOTIDE SEQUENCE [LARGE SCALE GENOMIC DNA]</scope>
    <source>
        <strain evidence="5">TISTR 1858</strain>
    </source>
</reference>
<keyword evidence="1" id="KW-0812">Transmembrane</keyword>
<comment type="caution">
    <text evidence="4">The sequence shown here is derived from an EMBL/GenBank/DDBJ whole genome shotgun (WGS) entry which is preliminary data.</text>
</comment>
<dbReference type="Proteomes" id="UP001597451">
    <property type="component" value="Unassembled WGS sequence"/>
</dbReference>
<sequence>MLAKEKESLDELPIEVAMVGHESVGKTALFRQLTGDKTFQESNIKGSTIRCISAKVSGAEGIELMDTPGIQAEGDSVAMGLALEQMEKLHTLLLVVKSENLAQELKFLSENLKLRGKRVAVLVTHEDKYSYTKSEKEQIRNLLQVPVVWLNARKLREQKREEILEAMKSASTWGLNSSILKFLPNNHNDEEKRIKLFRLPFFGPLMAWITIIAMFGIPVFVAYMFSDWLQPISGLYFIEPITQLFSGLPGWLYTFILGDYGVITLGWYSFVWAFPVVVLVGLATAIVEETGIQEHIMHTLDPSLRKIGLTGRDLSPVLTGFGCNVVAVLQSRSCSTCTRKSCVSLISFGSACSYQIGATLSIFGVAGYPILFIPYIILLFLAGALHTRLWNKPQLGALTRVSSLPYLQPLTWSGLWWRVKRVVMQFLTQAMPIFIVICVVATLLQLFNVLDVLAVLLAPFLYLIQLPAEAGTGILFSMIRKDGMLLFNQGNGSLLEQLQIFQVFILVYFASTFSSCMVTLYTIRKEFGWGETRGIFLKQAFTSVVSTILLALGFYAIL</sequence>
<feature type="transmembrane region" description="Helical" evidence="1">
    <location>
        <begin position="201"/>
        <end position="225"/>
    </location>
</feature>
<feature type="transmembrane region" description="Helical" evidence="1">
    <location>
        <begin position="265"/>
        <end position="287"/>
    </location>
</feature>
<accession>A0ABW5PVZ5</accession>
<keyword evidence="1" id="KW-1133">Transmembrane helix</keyword>
<evidence type="ECO:0000313" key="4">
    <source>
        <dbReference type="EMBL" id="MFD2627469.1"/>
    </source>
</evidence>
<feature type="transmembrane region" description="Helical" evidence="1">
    <location>
        <begin position="426"/>
        <end position="447"/>
    </location>
</feature>
<evidence type="ECO:0000256" key="1">
    <source>
        <dbReference type="SAM" id="Phobius"/>
    </source>
</evidence>
<dbReference type="InterPro" id="IPR006073">
    <property type="entry name" value="GTP-bd"/>
</dbReference>
<name>A0ABW5PVZ5_9BACI</name>
<protein>
    <submittedName>
        <fullName evidence="4">GTPase</fullName>
    </submittedName>
</protein>
<dbReference type="InterPro" id="IPR011642">
    <property type="entry name" value="Gate_dom"/>
</dbReference>
<gene>
    <name evidence="4" type="ORF">ACFSUN_01530</name>
</gene>
<organism evidence="4 5">
    <name type="scientific">Oceanobacillus kapialis</name>
    <dbReference type="NCBI Taxonomy" id="481353"/>
    <lineage>
        <taxon>Bacteria</taxon>
        <taxon>Bacillati</taxon>
        <taxon>Bacillota</taxon>
        <taxon>Bacilli</taxon>
        <taxon>Bacillales</taxon>
        <taxon>Bacillaceae</taxon>
        <taxon>Oceanobacillus</taxon>
    </lineage>
</organism>
<feature type="transmembrane region" description="Helical" evidence="1">
    <location>
        <begin position="535"/>
        <end position="557"/>
    </location>
</feature>
<feature type="domain" description="G" evidence="2">
    <location>
        <begin position="15"/>
        <end position="123"/>
    </location>
</feature>